<organism evidence="2 3">
    <name type="scientific">Paracoccus spongiarum</name>
    <dbReference type="NCBI Taxonomy" id="3064387"/>
    <lineage>
        <taxon>Bacteria</taxon>
        <taxon>Pseudomonadati</taxon>
        <taxon>Pseudomonadota</taxon>
        <taxon>Alphaproteobacteria</taxon>
        <taxon>Rhodobacterales</taxon>
        <taxon>Paracoccaceae</taxon>
        <taxon>Paracoccus</taxon>
    </lineage>
</organism>
<feature type="domain" description="CHAD" evidence="1">
    <location>
        <begin position="14"/>
        <end position="280"/>
    </location>
</feature>
<proteinExistence type="predicted"/>
<dbReference type="RefSeq" id="WP_305963601.1">
    <property type="nucleotide sequence ID" value="NZ_JAVAMQ010000009.1"/>
</dbReference>
<name>A0ABT9JD43_9RHOB</name>
<protein>
    <submittedName>
        <fullName evidence="2">CHAD domain-containing protein</fullName>
    </submittedName>
</protein>
<accession>A0ABT9JD43</accession>
<keyword evidence="3" id="KW-1185">Reference proteome</keyword>
<dbReference type="PANTHER" id="PTHR39339:SF1">
    <property type="entry name" value="CHAD DOMAIN-CONTAINING PROTEIN"/>
    <property type="match status" value="1"/>
</dbReference>
<sequence>MSPGAGRPDRVRRDMAAAEALELALRQGGAAHEAARQAILSRDEPEDVHAARVALRRMRSILRGFGDMVASKTGARLDDLLAERCRALAALRDADVQAEAATGASRAEAAARAQRLRAEARAMLADPQDHPPLPGLIAATTGDRARLCKGNRRRRLAAAPVALIAARGLQTAWSELLSFGPQPEALPPEERHQFRKRAKDLRYIAEFFAPLFDGRQPRAMLKTIKALQDALGTLNDLHVMAADAALPDDAAAREAKARDKARKLWKRLRASPVWWLDVAA</sequence>
<dbReference type="PROSITE" id="PS51708">
    <property type="entry name" value="CHAD"/>
    <property type="match status" value="1"/>
</dbReference>
<evidence type="ECO:0000259" key="1">
    <source>
        <dbReference type="PROSITE" id="PS51708"/>
    </source>
</evidence>
<dbReference type="SMART" id="SM00880">
    <property type="entry name" value="CHAD"/>
    <property type="match status" value="1"/>
</dbReference>
<evidence type="ECO:0000313" key="3">
    <source>
        <dbReference type="Proteomes" id="UP001224997"/>
    </source>
</evidence>
<dbReference type="PANTHER" id="PTHR39339">
    <property type="entry name" value="SLR1444 PROTEIN"/>
    <property type="match status" value="1"/>
</dbReference>
<dbReference type="InterPro" id="IPR007899">
    <property type="entry name" value="CHAD_dom"/>
</dbReference>
<dbReference type="Gene3D" id="1.40.20.10">
    <property type="entry name" value="CHAD domain"/>
    <property type="match status" value="1"/>
</dbReference>
<evidence type="ECO:0000313" key="2">
    <source>
        <dbReference type="EMBL" id="MDP5307752.1"/>
    </source>
</evidence>
<dbReference type="InterPro" id="IPR038186">
    <property type="entry name" value="CHAD_dom_sf"/>
</dbReference>
<comment type="caution">
    <text evidence="2">The sequence shown here is derived from an EMBL/GenBank/DDBJ whole genome shotgun (WGS) entry which is preliminary data.</text>
</comment>
<dbReference type="Pfam" id="PF05235">
    <property type="entry name" value="CHAD"/>
    <property type="match status" value="1"/>
</dbReference>
<dbReference type="EMBL" id="JAVAMQ010000009">
    <property type="protein sequence ID" value="MDP5307752.1"/>
    <property type="molecule type" value="Genomic_DNA"/>
</dbReference>
<dbReference type="Proteomes" id="UP001224997">
    <property type="component" value="Unassembled WGS sequence"/>
</dbReference>
<gene>
    <name evidence="2" type="ORF">Q5Y72_11690</name>
</gene>
<reference evidence="2 3" key="1">
    <citation type="submission" date="2023-08" db="EMBL/GenBank/DDBJ databases">
        <authorList>
            <person name="Park J.-S."/>
        </authorList>
    </citation>
    <scope>NUCLEOTIDE SEQUENCE [LARGE SCALE GENOMIC DNA]</scope>
    <source>
        <strain evidence="2 3">2205BS29-5</strain>
    </source>
</reference>